<accession>A0AAW6TLC5</accession>
<organism evidence="2 3">
    <name type="scientific">Flavobacterium yafengii</name>
    <dbReference type="NCBI Taxonomy" id="3041253"/>
    <lineage>
        <taxon>Bacteria</taxon>
        <taxon>Pseudomonadati</taxon>
        <taxon>Bacteroidota</taxon>
        <taxon>Flavobacteriia</taxon>
        <taxon>Flavobacteriales</taxon>
        <taxon>Flavobacteriaceae</taxon>
        <taxon>Flavobacterium</taxon>
    </lineage>
</organism>
<keyword evidence="3" id="KW-1185">Reference proteome</keyword>
<dbReference type="EMBL" id="JASCRY010000001">
    <property type="protein sequence ID" value="MDI5949246.1"/>
    <property type="molecule type" value="Genomic_DNA"/>
</dbReference>
<sequence>MKNFILSASLLATTILFANAKEKIDQNAISKQQKIAISKTTDKTVYFWEVNTPTGYASGYTLSEAKALKTIKLMATNDIVTYRIVEAYK</sequence>
<proteinExistence type="predicted"/>
<dbReference type="Proteomes" id="UP001228643">
    <property type="component" value="Unassembled WGS sequence"/>
</dbReference>
<evidence type="ECO:0000313" key="3">
    <source>
        <dbReference type="Proteomes" id="UP001228643"/>
    </source>
</evidence>
<evidence type="ECO:0008006" key="4">
    <source>
        <dbReference type="Google" id="ProtNLM"/>
    </source>
</evidence>
<evidence type="ECO:0000313" key="2">
    <source>
        <dbReference type="EMBL" id="MDI5949246.1"/>
    </source>
</evidence>
<feature type="signal peptide" evidence="1">
    <location>
        <begin position="1"/>
        <end position="20"/>
    </location>
</feature>
<protein>
    <recommendedName>
        <fullName evidence="4">DUF4907 domain-containing protein</fullName>
    </recommendedName>
</protein>
<gene>
    <name evidence="2" type="ORF">QLS97_06275</name>
</gene>
<dbReference type="AlphaFoldDB" id="A0AAW6TLC5"/>
<dbReference type="RefSeq" id="WP_282715068.1">
    <property type="nucleotide sequence ID" value="NZ_JASCRY010000001.1"/>
</dbReference>
<reference evidence="2 3" key="1">
    <citation type="submission" date="2023-04" db="EMBL/GenBank/DDBJ databases">
        <title>Two novel species of Flavobacterium.</title>
        <authorList>
            <person name="Liu Q."/>
            <person name="Xin Y.-H."/>
        </authorList>
    </citation>
    <scope>NUCLEOTIDE SEQUENCE [LARGE SCALE GENOMIC DNA]</scope>
    <source>
        <strain evidence="2 3">LB2P87</strain>
    </source>
</reference>
<comment type="caution">
    <text evidence="2">The sequence shown here is derived from an EMBL/GenBank/DDBJ whole genome shotgun (WGS) entry which is preliminary data.</text>
</comment>
<feature type="chain" id="PRO_5043981081" description="DUF4907 domain-containing protein" evidence="1">
    <location>
        <begin position="21"/>
        <end position="89"/>
    </location>
</feature>
<evidence type="ECO:0000256" key="1">
    <source>
        <dbReference type="SAM" id="SignalP"/>
    </source>
</evidence>
<name>A0AAW6TLC5_9FLAO</name>
<keyword evidence="1" id="KW-0732">Signal</keyword>